<dbReference type="EMBL" id="LN614830">
    <property type="protein sequence ID" value="CEG62255.1"/>
    <property type="molecule type" value="Genomic_DNA"/>
</dbReference>
<dbReference type="EMBL" id="FMVN01000003">
    <property type="protein sequence ID" value="SCY05888.1"/>
    <property type="molecule type" value="Genomic_DNA"/>
</dbReference>
<dbReference type="PATRIC" id="fig|451.8.peg.825"/>
<dbReference type="PANTHER" id="PTHR35936:SF19">
    <property type="entry name" value="AMINO-ACID-BINDING PROTEIN YXEM-RELATED"/>
    <property type="match status" value="1"/>
</dbReference>
<sequence length="252" mass="28398">MRIHRFVVVILLLFVLPLYANARILKVGVSFYDPPFVILGANNQFYGFDISLIEHVCNTIKHQCQFTPMHFSELLEAVEKNEIDLAVSSIIITPERVAKVHFSSPYLVSKTRFIALNQSKKKPFTLNSLKNKKFGVADNVFAGQLKSMGVQDSQIVLYKDDDSLIQGLSHHEIDFGLIDNPSAIYWQRHSAGMLAVVGKPMPYGLGIGIAVSQTSLDLLSEINMALLQYQNSDDFIKNYHKYLSHLSHINSE</sequence>
<dbReference type="AlphaFoldDB" id="A0A098GJU5"/>
<dbReference type="InterPro" id="IPR001638">
    <property type="entry name" value="Solute-binding_3/MltF_N"/>
</dbReference>
<dbReference type="PANTHER" id="PTHR35936">
    <property type="entry name" value="MEMBRANE-BOUND LYTIC MUREIN TRANSGLYCOSYLASE F"/>
    <property type="match status" value="1"/>
</dbReference>
<evidence type="ECO:0000256" key="2">
    <source>
        <dbReference type="ARBA" id="ARBA00022729"/>
    </source>
</evidence>
<dbReference type="SMART" id="SM00062">
    <property type="entry name" value="PBPb"/>
    <property type="match status" value="1"/>
</dbReference>
<organism evidence="4 6">
    <name type="scientific">Legionella micdadei</name>
    <name type="common">Tatlockia micdadei</name>
    <dbReference type="NCBI Taxonomy" id="451"/>
    <lineage>
        <taxon>Bacteria</taxon>
        <taxon>Pseudomonadati</taxon>
        <taxon>Pseudomonadota</taxon>
        <taxon>Gammaproteobacteria</taxon>
        <taxon>Legionellales</taxon>
        <taxon>Legionellaceae</taxon>
        <taxon>Legionella</taxon>
    </lineage>
</organism>
<dbReference type="HOGENOM" id="CLU_019602_18_0_6"/>
<feature type="domain" description="Solute-binding protein family 3/N-terminal" evidence="3">
    <location>
        <begin position="24"/>
        <end position="246"/>
    </location>
</feature>
<comment type="similarity">
    <text evidence="1">Belongs to the bacterial solute-binding protein 3 family.</text>
</comment>
<name>A0A098GJU5_LEGMI</name>
<protein>
    <submittedName>
        <fullName evidence="5">Arginine transport system substrate-binding protein</fullName>
    </submittedName>
    <submittedName>
        <fullName evidence="4">Bacterial extracellular solute-binding protein</fullName>
    </submittedName>
</protein>
<dbReference type="SUPFAM" id="SSF53850">
    <property type="entry name" value="Periplasmic binding protein-like II"/>
    <property type="match status" value="1"/>
</dbReference>
<dbReference type="OrthoDB" id="9768183at2"/>
<reference evidence="4" key="1">
    <citation type="submission" date="2014-09" db="EMBL/GenBank/DDBJ databases">
        <authorList>
            <person name="GOMEZ-VALERO Laura"/>
        </authorList>
    </citation>
    <scope>NUCLEOTIDE SEQUENCE</scope>
    <source>
        <strain evidence="4">ATCC33218</strain>
    </source>
</reference>
<dbReference type="Proteomes" id="UP000032414">
    <property type="component" value="Chromosome I"/>
</dbReference>
<gene>
    <name evidence="4" type="ORF">LMI_3025</name>
    <name evidence="5" type="ORF">SAMN02982997_00739</name>
</gene>
<evidence type="ECO:0000313" key="5">
    <source>
        <dbReference type="EMBL" id="SCY05888.1"/>
    </source>
</evidence>
<dbReference type="KEGG" id="tmc:LMI_3025"/>
<dbReference type="Gene3D" id="3.40.190.10">
    <property type="entry name" value="Periplasmic binding protein-like II"/>
    <property type="match status" value="2"/>
</dbReference>
<evidence type="ECO:0000313" key="4">
    <source>
        <dbReference type="EMBL" id="CEG62255.1"/>
    </source>
</evidence>
<dbReference type="CDD" id="cd13622">
    <property type="entry name" value="PBP2_Arg_3"/>
    <property type="match status" value="1"/>
</dbReference>
<reference evidence="6" key="2">
    <citation type="submission" date="2014-09" db="EMBL/GenBank/DDBJ databases">
        <authorList>
            <person name="Gomez-Valero L."/>
        </authorList>
    </citation>
    <scope>NUCLEOTIDE SEQUENCE [LARGE SCALE GENOMIC DNA]</scope>
    <source>
        <strain evidence="6">ATCC33218</strain>
    </source>
</reference>
<evidence type="ECO:0000259" key="3">
    <source>
        <dbReference type="SMART" id="SM00062"/>
    </source>
</evidence>
<dbReference type="Proteomes" id="UP000182998">
    <property type="component" value="Unassembled WGS sequence"/>
</dbReference>
<dbReference type="RefSeq" id="WP_045100343.1">
    <property type="nucleotide sequence ID" value="NZ_CP020614.1"/>
</dbReference>
<accession>A0A098GJU5</accession>
<dbReference type="Pfam" id="PF00497">
    <property type="entry name" value="SBP_bac_3"/>
    <property type="match status" value="1"/>
</dbReference>
<keyword evidence="7" id="KW-1185">Reference proteome</keyword>
<evidence type="ECO:0000313" key="6">
    <source>
        <dbReference type="Proteomes" id="UP000032414"/>
    </source>
</evidence>
<dbReference type="STRING" id="451.B6N58_13925"/>
<reference evidence="5 7" key="3">
    <citation type="submission" date="2016-10" db="EMBL/GenBank/DDBJ databases">
        <authorList>
            <person name="Varghese N."/>
            <person name="Submissions S."/>
        </authorList>
    </citation>
    <scope>NUCLEOTIDE SEQUENCE [LARGE SCALE GENOMIC DNA]</scope>
    <source>
        <strain evidence="5 7">ATCC 33218</strain>
    </source>
</reference>
<proteinExistence type="inferred from homology"/>
<keyword evidence="2" id="KW-0732">Signal</keyword>
<evidence type="ECO:0000313" key="7">
    <source>
        <dbReference type="Proteomes" id="UP000182998"/>
    </source>
</evidence>
<evidence type="ECO:0000256" key="1">
    <source>
        <dbReference type="ARBA" id="ARBA00010333"/>
    </source>
</evidence>